<dbReference type="EMBL" id="BARS01023762">
    <property type="protein sequence ID" value="GAG00597.1"/>
    <property type="molecule type" value="Genomic_DNA"/>
</dbReference>
<accession>X0UMS0</accession>
<organism evidence="1">
    <name type="scientific">marine sediment metagenome</name>
    <dbReference type="NCBI Taxonomy" id="412755"/>
    <lineage>
        <taxon>unclassified sequences</taxon>
        <taxon>metagenomes</taxon>
        <taxon>ecological metagenomes</taxon>
    </lineage>
</organism>
<comment type="caution">
    <text evidence="1">The sequence shown here is derived from an EMBL/GenBank/DDBJ whole genome shotgun (WGS) entry which is preliminary data.</text>
</comment>
<sequence length="269" mass="29918">RKVKLVKNGEGKSFGVKKVTPKNESAENLTAYTVVSLATGKRVSAADLKAAGIERNAFKTVAEAKKAMGLLDAAVEESKSFEFDGKEFSYGQIITKGGQEYIVLSKAGVVKNNKDGYVLIAPLEAYNEAIENNVTARKAGIREKINYGEAKDYKISQLTFQQSSSNKTKLRVDEPTKIMPYREKGETDAETDTRFSLINQILTQEEIENGLSIVVKRNNVDPNTKRRRQSFQDKEKNSQVVFMQEPLEIALVFDDVTFAKLEAGFEELG</sequence>
<feature type="non-terminal residue" evidence="1">
    <location>
        <position position="1"/>
    </location>
</feature>
<protein>
    <submittedName>
        <fullName evidence="1">Uncharacterized protein</fullName>
    </submittedName>
</protein>
<proteinExistence type="predicted"/>
<dbReference type="AlphaFoldDB" id="X0UMS0"/>
<gene>
    <name evidence="1" type="ORF">S01H1_37816</name>
</gene>
<name>X0UMS0_9ZZZZ</name>
<evidence type="ECO:0000313" key="1">
    <source>
        <dbReference type="EMBL" id="GAG00597.1"/>
    </source>
</evidence>
<reference evidence="1" key="1">
    <citation type="journal article" date="2014" name="Front. Microbiol.">
        <title>High frequency of phylogenetically diverse reductive dehalogenase-homologous genes in deep subseafloor sedimentary metagenomes.</title>
        <authorList>
            <person name="Kawai M."/>
            <person name="Futagami T."/>
            <person name="Toyoda A."/>
            <person name="Takaki Y."/>
            <person name="Nishi S."/>
            <person name="Hori S."/>
            <person name="Arai W."/>
            <person name="Tsubouchi T."/>
            <person name="Morono Y."/>
            <person name="Uchiyama I."/>
            <person name="Ito T."/>
            <person name="Fujiyama A."/>
            <person name="Inagaki F."/>
            <person name="Takami H."/>
        </authorList>
    </citation>
    <scope>NUCLEOTIDE SEQUENCE</scope>
    <source>
        <strain evidence="1">Expedition CK06-06</strain>
    </source>
</reference>
<feature type="non-terminal residue" evidence="1">
    <location>
        <position position="269"/>
    </location>
</feature>